<feature type="non-terminal residue" evidence="1">
    <location>
        <position position="1"/>
    </location>
</feature>
<gene>
    <name evidence="1" type="ORF">OXD698_LOCUS48878</name>
</gene>
<accession>A0A820L7F8</accession>
<sequence>EIMLPKVPIEAAFRRLTSGSYIERVIRLSDLASDFQLISNKGTVIRFQFVENISVLGGLIKKKVPIVAQQTIHPHKRTLFYESEGDKGKVKVTKWRTFKATQDGGTLVSEIVDGECPTLYQPITKREGKKALIAAMNKYPTLFNDFYK</sequence>
<dbReference type="EMBL" id="CAJOAZ010021134">
    <property type="protein sequence ID" value="CAF4352954.1"/>
    <property type="molecule type" value="Genomic_DNA"/>
</dbReference>
<proteinExistence type="predicted"/>
<dbReference type="AlphaFoldDB" id="A0A820L7F8"/>
<evidence type="ECO:0000313" key="2">
    <source>
        <dbReference type="Proteomes" id="UP000663844"/>
    </source>
</evidence>
<comment type="caution">
    <text evidence="1">The sequence shown here is derived from an EMBL/GenBank/DDBJ whole genome shotgun (WGS) entry which is preliminary data.</text>
</comment>
<dbReference type="Proteomes" id="UP000663844">
    <property type="component" value="Unassembled WGS sequence"/>
</dbReference>
<protein>
    <submittedName>
        <fullName evidence="1">Uncharacterized protein</fullName>
    </submittedName>
</protein>
<evidence type="ECO:0000313" key="1">
    <source>
        <dbReference type="EMBL" id="CAF4352954.1"/>
    </source>
</evidence>
<name>A0A820L7F8_9BILA</name>
<reference evidence="1" key="1">
    <citation type="submission" date="2021-02" db="EMBL/GenBank/DDBJ databases">
        <authorList>
            <person name="Nowell W R."/>
        </authorList>
    </citation>
    <scope>NUCLEOTIDE SEQUENCE</scope>
</reference>
<organism evidence="1 2">
    <name type="scientific">Adineta steineri</name>
    <dbReference type="NCBI Taxonomy" id="433720"/>
    <lineage>
        <taxon>Eukaryota</taxon>
        <taxon>Metazoa</taxon>
        <taxon>Spiralia</taxon>
        <taxon>Gnathifera</taxon>
        <taxon>Rotifera</taxon>
        <taxon>Eurotatoria</taxon>
        <taxon>Bdelloidea</taxon>
        <taxon>Adinetida</taxon>
        <taxon>Adinetidae</taxon>
        <taxon>Adineta</taxon>
    </lineage>
</organism>